<reference evidence="1 2" key="1">
    <citation type="submission" date="2019-01" db="EMBL/GenBank/DDBJ databases">
        <authorList>
            <consortium name="Pathogen Informatics"/>
        </authorList>
    </citation>
    <scope>NUCLEOTIDE SEQUENCE [LARGE SCALE GENOMIC DNA]</scope>
    <source>
        <strain evidence="1 2">NCTC10194</strain>
    </source>
</reference>
<dbReference type="PIRSF" id="PIRSF030140">
    <property type="entry name" value="UCP030140"/>
    <property type="match status" value="1"/>
</dbReference>
<dbReference type="AlphaFoldDB" id="A0A449AWK8"/>
<accession>A0A449AWK8</accession>
<dbReference type="SUPFAM" id="SSF101386">
    <property type="entry name" value="all-alpha NTP pyrophosphatases"/>
    <property type="match status" value="1"/>
</dbReference>
<keyword evidence="2" id="KW-1185">Reference proteome</keyword>
<dbReference type="InterPro" id="IPR014871">
    <property type="entry name" value="dUTPase/dCTP_pyrophosphatase"/>
</dbReference>
<gene>
    <name evidence="1" type="ORF">NCTC10194_00670</name>
</gene>
<dbReference type="InterPro" id="IPR016947">
    <property type="entry name" value="UCP030140"/>
</dbReference>
<evidence type="ECO:0000313" key="1">
    <source>
        <dbReference type="EMBL" id="VEU71062.1"/>
    </source>
</evidence>
<dbReference type="Gene3D" id="1.10.4010.10">
    <property type="entry name" value="Type II deoxyuridine triphosphatase"/>
    <property type="match status" value="1"/>
</dbReference>
<dbReference type="EMBL" id="LR215024">
    <property type="protein sequence ID" value="VEU71062.1"/>
    <property type="molecule type" value="Genomic_DNA"/>
</dbReference>
<dbReference type="CDD" id="cd11527">
    <property type="entry name" value="NTP-PPase_dUTPase"/>
    <property type="match status" value="1"/>
</dbReference>
<evidence type="ECO:0000313" key="2">
    <source>
        <dbReference type="Proteomes" id="UP000290815"/>
    </source>
</evidence>
<name>A0A449AWK8_9BACT</name>
<dbReference type="Proteomes" id="UP000290815">
    <property type="component" value="Chromosome"/>
</dbReference>
<proteinExistence type="predicted"/>
<dbReference type="KEGG" id="mgly:NCTC10194_00670"/>
<dbReference type="Pfam" id="PF08761">
    <property type="entry name" value="dUTPase_2"/>
    <property type="match status" value="1"/>
</dbReference>
<organism evidence="1 2">
    <name type="scientific">Mycoplasmopsis glycophila</name>
    <dbReference type="NCBI Taxonomy" id="171285"/>
    <lineage>
        <taxon>Bacteria</taxon>
        <taxon>Bacillati</taxon>
        <taxon>Mycoplasmatota</taxon>
        <taxon>Mycoplasmoidales</taxon>
        <taxon>Metamycoplasmataceae</taxon>
        <taxon>Mycoplasmopsis</taxon>
    </lineage>
</organism>
<protein>
    <submittedName>
        <fullName evidence="1">Uncharacterized protein conserved in bacteria</fullName>
    </submittedName>
</protein>
<sequence>MIFDMQKALDEKINLKRKTNHPNLTHKEIEIQKNLALIVEAGEFVNEVQSFKYWKMNKNIDQSAIKEEFADLLHFLVTFGYEHKVDSYIEPKIVSNDINVQFQELFVAIAKLMQEINHDHIKHIFEIALGSFVMLGYDYGDLFEAYFFKNQKNYQRLKNNY</sequence>